<reference evidence="2 3" key="1">
    <citation type="submission" date="2018-06" db="EMBL/GenBank/DDBJ databases">
        <title>A transcriptomic atlas of mushroom development highlights an independent origin of complex multicellularity.</title>
        <authorList>
            <consortium name="DOE Joint Genome Institute"/>
            <person name="Krizsan K."/>
            <person name="Almasi E."/>
            <person name="Merenyi Z."/>
            <person name="Sahu N."/>
            <person name="Viragh M."/>
            <person name="Koszo T."/>
            <person name="Mondo S."/>
            <person name="Kiss B."/>
            <person name="Balint B."/>
            <person name="Kues U."/>
            <person name="Barry K."/>
            <person name="Hegedus J.C."/>
            <person name="Henrissat B."/>
            <person name="Johnson J."/>
            <person name="Lipzen A."/>
            <person name="Ohm R."/>
            <person name="Nagy I."/>
            <person name="Pangilinan J."/>
            <person name="Yan J."/>
            <person name="Xiong Y."/>
            <person name="Grigoriev I.V."/>
            <person name="Hibbett D.S."/>
            <person name="Nagy L.G."/>
        </authorList>
    </citation>
    <scope>NUCLEOTIDE SEQUENCE [LARGE SCALE GENOMIC DNA]</scope>
    <source>
        <strain evidence="2 3">SZMC22713</strain>
    </source>
</reference>
<evidence type="ECO:0000313" key="3">
    <source>
        <dbReference type="Proteomes" id="UP000294933"/>
    </source>
</evidence>
<dbReference type="STRING" id="50990.A0A4Y7Q4W2"/>
<evidence type="ECO:0000313" key="2">
    <source>
        <dbReference type="EMBL" id="TDL22248.1"/>
    </source>
</evidence>
<dbReference type="PANTHER" id="PTHR31014">
    <property type="entry name" value="MITOCHONDRIAL TRANSLATION SYSTEM COMPONENT PET127-RELATED"/>
    <property type="match status" value="1"/>
</dbReference>
<evidence type="ECO:0000256" key="1">
    <source>
        <dbReference type="SAM" id="MobiDB-lite"/>
    </source>
</evidence>
<dbReference type="Pfam" id="PF08634">
    <property type="entry name" value="Pet127"/>
    <property type="match status" value="1"/>
</dbReference>
<feature type="compositionally biased region" description="Basic and acidic residues" evidence="1">
    <location>
        <begin position="841"/>
        <end position="855"/>
    </location>
</feature>
<dbReference type="InterPro" id="IPR013943">
    <property type="entry name" value="Pet127"/>
</dbReference>
<dbReference type="GO" id="GO:0000964">
    <property type="term" value="P:mitochondrial RNA 5'-end processing"/>
    <property type="evidence" value="ECO:0007669"/>
    <property type="project" value="TreeGrafter"/>
</dbReference>
<organism evidence="2 3">
    <name type="scientific">Rickenella mellea</name>
    <dbReference type="NCBI Taxonomy" id="50990"/>
    <lineage>
        <taxon>Eukaryota</taxon>
        <taxon>Fungi</taxon>
        <taxon>Dikarya</taxon>
        <taxon>Basidiomycota</taxon>
        <taxon>Agaricomycotina</taxon>
        <taxon>Agaricomycetes</taxon>
        <taxon>Hymenochaetales</taxon>
        <taxon>Rickenellaceae</taxon>
        <taxon>Rickenella</taxon>
    </lineage>
</organism>
<accession>A0A4Y7Q4W2</accession>
<feature type="region of interest" description="Disordered" evidence="1">
    <location>
        <begin position="841"/>
        <end position="882"/>
    </location>
</feature>
<name>A0A4Y7Q4W2_9AGAM</name>
<feature type="compositionally biased region" description="Basic residues" evidence="1">
    <location>
        <begin position="154"/>
        <end position="167"/>
    </location>
</feature>
<feature type="compositionally biased region" description="Basic and acidic residues" evidence="1">
    <location>
        <begin position="113"/>
        <end position="124"/>
    </location>
</feature>
<dbReference type="OrthoDB" id="10249045at2759"/>
<gene>
    <name evidence="2" type="ORF">BD410DRAFT_788983</name>
</gene>
<keyword evidence="3" id="KW-1185">Reference proteome</keyword>
<feature type="compositionally biased region" description="Polar residues" evidence="1">
    <location>
        <begin position="870"/>
        <end position="882"/>
    </location>
</feature>
<proteinExistence type="predicted"/>
<sequence length="882" mass="98847">MRSSFRTAASRLNNFASTSQQINARQSHSDTLVKTLIERAFRRLRDSPQDEPGSVLNDNSRLAPPRAANAVSAALSQARSGSLNIIDKLQTLSEEAIQSEPTQDELRATNLENTRRETEDRGLERSQNNSRDNNDEGGRKPGKEHGKEVVDRGRKARKAKKMKKSKHSKGEVPRLIPRIAATEFPGDWNEADGFTTSWGSDLLAPQNEESSPLYPPEDRPITPQFSAASSVASTDVSPPAYTRRIEGLLVTPLEERPVLEDVEQLSESQDIPPLAHGLDRVLFNPGVHWVQDPRSRVYNFTPFLQSLPDVQDFAFERLGTYVTSSRDDDLLSLAEIHGKRFAGSTSSLTGIFSHIYFLLSEDRRVNISTLSKSFTNALRTFTPGQRMPVSLAFRHRNGMYAIDNHKPDDLAEKNILTWMGTMLEKFLTMSPEKFSTLLRSSPEVSHMKLDNRKEAYRYAKTNSFVMRSQLDCYDARLPGTGVFDIKTRAAVPIRLDGLNYKENSGYLIRTLLGSLESFEKEYYDLIRSAFLKYGFQARIGNMDGVFLAYHNTARLFGFQYVPLEEMDERIYGSKQAAERVFRKCVSLLETVSEEVVSCFPGKSVVCTVETLEGENVMRLWVRPEESADEESSPIVQLDVTAVSFMNESRVKGAQAVDRIDTPWTVHWTISHSALSNEDVHGNLREAKERLFRAHCLPSGYSVEDMTKIWANLNYGAEPHAKDDVPPEPDKTSATAAINGRSLFRKPDPMVDMLRRLAREGREDTDRWAELEKGKRKIVLGLPDYIDPVVDETPEPLSAPSYKDVLAVDVAVTSAPLDDIPDDMVLPSTEVEIIAELEKEDALLEELEAKPPKSDTDQSQLNNERDGTVAPGNSNDGSNINPS</sequence>
<dbReference type="Proteomes" id="UP000294933">
    <property type="component" value="Unassembled WGS sequence"/>
</dbReference>
<feature type="compositionally biased region" description="Basic and acidic residues" evidence="1">
    <location>
        <begin position="132"/>
        <end position="153"/>
    </location>
</feature>
<feature type="region of interest" description="Disordered" evidence="1">
    <location>
        <begin position="95"/>
        <end position="171"/>
    </location>
</feature>
<protein>
    <submittedName>
        <fullName evidence="2">Pet127-domain-containing protein</fullName>
    </submittedName>
</protein>
<dbReference type="AlphaFoldDB" id="A0A4Y7Q4W2"/>
<dbReference type="GO" id="GO:0005740">
    <property type="term" value="C:mitochondrial envelope"/>
    <property type="evidence" value="ECO:0007669"/>
    <property type="project" value="TreeGrafter"/>
</dbReference>
<dbReference type="PANTHER" id="PTHR31014:SF0">
    <property type="entry name" value="MITOCHONDRIAL TRANSLATION SYSTEM COMPONENT PET127-RELATED"/>
    <property type="match status" value="1"/>
</dbReference>
<dbReference type="VEuPathDB" id="FungiDB:BD410DRAFT_788983"/>
<dbReference type="EMBL" id="ML170176">
    <property type="protein sequence ID" value="TDL22248.1"/>
    <property type="molecule type" value="Genomic_DNA"/>
</dbReference>